<comment type="caution">
    <text evidence="8">The sequence shown here is derived from an EMBL/GenBank/DDBJ whole genome shotgun (WGS) entry which is preliminary data.</text>
</comment>
<evidence type="ECO:0000313" key="8">
    <source>
        <dbReference type="EMBL" id="KAH8030832.1"/>
    </source>
</evidence>
<feature type="transmembrane region" description="Helical" evidence="5">
    <location>
        <begin position="416"/>
        <end position="436"/>
    </location>
</feature>
<evidence type="ECO:0000256" key="1">
    <source>
        <dbReference type="ARBA" id="ARBA00004141"/>
    </source>
</evidence>
<evidence type="ECO:0000256" key="6">
    <source>
        <dbReference type="SAM" id="SignalP"/>
    </source>
</evidence>
<sequence>MANLWFLWFLSVHAVTALLLTKPTSDGQPLATPSLTHGDLPTNIAHTLTRCPEKFHDCSSAFHNRIKEANVIMCSCAPNCRVNGDCCWSVPFSTQVAQTSKASCIEVRISNTTKLRVSMVNSCLPTWPTDSVRFGCERPELFEDKFYDIPATTVTGVTYRNGFCALCNDDLASAIFWSVGHLAEDASIDIVPPRFVRNHQSLYLRPCDPNVTVDACSVDASEVVSQKCKTYYAPVRDASSTYSPVFKNVYCALCNTVNVSRLSCSSTVSASKTAYKIVIPSHPRGLLKPVLQTLTCYAHYDGRCYIGRSRSAPNTHRNFTDPLDTPVFEEPTKLQHAPYTYILGPEIGARLLKFIAIACIALSICVLVLKLVVYCAFKEARNSSSTCTTCLAGTLLVTQVLFVVPKCVDLEECACFMVAVFSHYCFLSTFLWTCVLSFDIWKRLTTVQMSPTSRNTLAWYSLFAWGAPLLVVSGAVAEDYTAPESVLSPRYADLACFICSFWGLLVYFFLPLVLLVFFCLILYFHTVCYIRTTAAGMERGNDVAEPGCRNGSTRQQRTNLALFMRLSLVMGAPWAVTLVGAFVPDDTVESAVDVMIGVQGVYLFFAFKDYRYISVFLRKKFTTTATSMASLP</sequence>
<dbReference type="Proteomes" id="UP000821866">
    <property type="component" value="Chromosome 3"/>
</dbReference>
<feature type="transmembrane region" description="Helical" evidence="5">
    <location>
        <begin position="590"/>
        <end position="610"/>
    </location>
</feature>
<evidence type="ECO:0000313" key="9">
    <source>
        <dbReference type="Proteomes" id="UP000821866"/>
    </source>
</evidence>
<feature type="transmembrane region" description="Helical" evidence="5">
    <location>
        <begin position="457"/>
        <end position="477"/>
    </location>
</feature>
<dbReference type="AlphaFoldDB" id="A0A9J6E9P7"/>
<evidence type="ECO:0000259" key="7">
    <source>
        <dbReference type="PROSITE" id="PS50261"/>
    </source>
</evidence>
<dbReference type="PANTHER" id="PTHR45902:SF1">
    <property type="entry name" value="LATROPHILIN RECEPTOR-LIKE PROTEIN A"/>
    <property type="match status" value="1"/>
</dbReference>
<dbReference type="Gene3D" id="1.20.1070.10">
    <property type="entry name" value="Rhodopsin 7-helix transmembrane proteins"/>
    <property type="match status" value="1"/>
</dbReference>
<reference evidence="8" key="1">
    <citation type="journal article" date="2020" name="Cell">
        <title>Large-Scale Comparative Analyses of Tick Genomes Elucidate Their Genetic Diversity and Vector Capacities.</title>
        <authorList>
            <consortium name="Tick Genome and Microbiome Consortium (TIGMIC)"/>
            <person name="Jia N."/>
            <person name="Wang J."/>
            <person name="Shi W."/>
            <person name="Du L."/>
            <person name="Sun Y."/>
            <person name="Zhan W."/>
            <person name="Jiang J.F."/>
            <person name="Wang Q."/>
            <person name="Zhang B."/>
            <person name="Ji P."/>
            <person name="Bell-Sakyi L."/>
            <person name="Cui X.M."/>
            <person name="Yuan T.T."/>
            <person name="Jiang B.G."/>
            <person name="Yang W.F."/>
            <person name="Lam T.T."/>
            <person name="Chang Q.C."/>
            <person name="Ding S.J."/>
            <person name="Wang X.J."/>
            <person name="Zhu J.G."/>
            <person name="Ruan X.D."/>
            <person name="Zhao L."/>
            <person name="Wei J.T."/>
            <person name="Ye R.Z."/>
            <person name="Que T.C."/>
            <person name="Du C.H."/>
            <person name="Zhou Y.H."/>
            <person name="Cheng J.X."/>
            <person name="Dai P.F."/>
            <person name="Guo W.B."/>
            <person name="Han X.H."/>
            <person name="Huang E.J."/>
            <person name="Li L.F."/>
            <person name="Wei W."/>
            <person name="Gao Y.C."/>
            <person name="Liu J.Z."/>
            <person name="Shao H.Z."/>
            <person name="Wang X."/>
            <person name="Wang C.C."/>
            <person name="Yang T.C."/>
            <person name="Huo Q.B."/>
            <person name="Li W."/>
            <person name="Chen H.Y."/>
            <person name="Chen S.E."/>
            <person name="Zhou L.G."/>
            <person name="Ni X.B."/>
            <person name="Tian J.H."/>
            <person name="Sheng Y."/>
            <person name="Liu T."/>
            <person name="Pan Y.S."/>
            <person name="Xia L.Y."/>
            <person name="Li J."/>
            <person name="Zhao F."/>
            <person name="Cao W.C."/>
        </authorList>
    </citation>
    <scope>NUCLEOTIDE SEQUENCE</scope>
    <source>
        <strain evidence="8">Rmic-2018</strain>
    </source>
</reference>
<feature type="domain" description="G-protein coupled receptors family 2 profile 2" evidence="7">
    <location>
        <begin position="352"/>
        <end position="527"/>
    </location>
</feature>
<dbReference type="InterPro" id="IPR017981">
    <property type="entry name" value="GPCR_2-like_7TM"/>
</dbReference>
<gene>
    <name evidence="8" type="ORF">HPB51_011876</name>
</gene>
<comment type="subcellular location">
    <subcellularLocation>
        <location evidence="1">Membrane</location>
        <topology evidence="1">Multi-pass membrane protein</topology>
    </subcellularLocation>
</comment>
<feature type="transmembrane region" description="Helical" evidence="5">
    <location>
        <begin position="351"/>
        <end position="373"/>
    </location>
</feature>
<dbReference type="InterPro" id="IPR053231">
    <property type="entry name" value="GPCR_LN-TM7"/>
</dbReference>
<dbReference type="PANTHER" id="PTHR45902">
    <property type="entry name" value="LATROPHILIN RECEPTOR-LIKE PROTEIN A"/>
    <property type="match status" value="1"/>
</dbReference>
<feature type="chain" id="PRO_5039898562" description="G-protein coupled receptors family 2 profile 2 domain-containing protein" evidence="6">
    <location>
        <begin position="18"/>
        <end position="632"/>
    </location>
</feature>
<evidence type="ECO:0000256" key="5">
    <source>
        <dbReference type="SAM" id="Phobius"/>
    </source>
</evidence>
<dbReference type="GO" id="GO:0004930">
    <property type="term" value="F:G protein-coupled receptor activity"/>
    <property type="evidence" value="ECO:0007669"/>
    <property type="project" value="InterPro"/>
</dbReference>
<accession>A0A9J6E9P7</accession>
<dbReference type="EMBL" id="JABSTU010000005">
    <property type="protein sequence ID" value="KAH8030832.1"/>
    <property type="molecule type" value="Genomic_DNA"/>
</dbReference>
<evidence type="ECO:0000256" key="2">
    <source>
        <dbReference type="ARBA" id="ARBA00022692"/>
    </source>
</evidence>
<organism evidence="8 9">
    <name type="scientific">Rhipicephalus microplus</name>
    <name type="common">Cattle tick</name>
    <name type="synonym">Boophilus microplus</name>
    <dbReference type="NCBI Taxonomy" id="6941"/>
    <lineage>
        <taxon>Eukaryota</taxon>
        <taxon>Metazoa</taxon>
        <taxon>Ecdysozoa</taxon>
        <taxon>Arthropoda</taxon>
        <taxon>Chelicerata</taxon>
        <taxon>Arachnida</taxon>
        <taxon>Acari</taxon>
        <taxon>Parasitiformes</taxon>
        <taxon>Ixodida</taxon>
        <taxon>Ixodoidea</taxon>
        <taxon>Ixodidae</taxon>
        <taxon>Rhipicephalinae</taxon>
        <taxon>Rhipicephalus</taxon>
        <taxon>Boophilus</taxon>
    </lineage>
</organism>
<feature type="transmembrane region" description="Helical" evidence="5">
    <location>
        <begin position="562"/>
        <end position="584"/>
    </location>
</feature>
<dbReference type="Pfam" id="PF00002">
    <property type="entry name" value="7tm_2"/>
    <property type="match status" value="1"/>
</dbReference>
<keyword evidence="2 5" id="KW-0812">Transmembrane</keyword>
<dbReference type="PROSITE" id="PS50261">
    <property type="entry name" value="G_PROTEIN_RECEP_F2_4"/>
    <property type="match status" value="1"/>
</dbReference>
<dbReference type="InterPro" id="IPR000832">
    <property type="entry name" value="GPCR_2_secretin-like"/>
</dbReference>
<keyword evidence="9" id="KW-1185">Reference proteome</keyword>
<keyword evidence="3 5" id="KW-1133">Transmembrane helix</keyword>
<dbReference type="VEuPathDB" id="VectorBase:LOC119179730"/>
<keyword evidence="6" id="KW-0732">Signal</keyword>
<protein>
    <recommendedName>
        <fullName evidence="7">G-protein coupled receptors family 2 profile 2 domain-containing protein</fullName>
    </recommendedName>
</protein>
<feature type="transmembrane region" description="Helical" evidence="5">
    <location>
        <begin position="385"/>
        <end position="404"/>
    </location>
</feature>
<proteinExistence type="predicted"/>
<evidence type="ECO:0000256" key="4">
    <source>
        <dbReference type="ARBA" id="ARBA00023136"/>
    </source>
</evidence>
<feature type="transmembrane region" description="Helical" evidence="5">
    <location>
        <begin position="497"/>
        <end position="524"/>
    </location>
</feature>
<evidence type="ECO:0000256" key="3">
    <source>
        <dbReference type="ARBA" id="ARBA00022989"/>
    </source>
</evidence>
<name>A0A9J6E9P7_RHIMP</name>
<dbReference type="GO" id="GO:0007166">
    <property type="term" value="P:cell surface receptor signaling pathway"/>
    <property type="evidence" value="ECO:0007669"/>
    <property type="project" value="InterPro"/>
</dbReference>
<dbReference type="CDD" id="cd15039">
    <property type="entry name" value="7tmB3_Methuselah-like"/>
    <property type="match status" value="1"/>
</dbReference>
<dbReference type="GO" id="GO:0016020">
    <property type="term" value="C:membrane"/>
    <property type="evidence" value="ECO:0007669"/>
    <property type="project" value="UniProtKB-SubCell"/>
</dbReference>
<keyword evidence="4 5" id="KW-0472">Membrane</keyword>
<feature type="signal peptide" evidence="6">
    <location>
        <begin position="1"/>
        <end position="17"/>
    </location>
</feature>
<reference evidence="8" key="2">
    <citation type="submission" date="2021-09" db="EMBL/GenBank/DDBJ databases">
        <authorList>
            <person name="Jia N."/>
            <person name="Wang J."/>
            <person name="Shi W."/>
            <person name="Du L."/>
            <person name="Sun Y."/>
            <person name="Zhan W."/>
            <person name="Jiang J."/>
            <person name="Wang Q."/>
            <person name="Zhang B."/>
            <person name="Ji P."/>
            <person name="Sakyi L.B."/>
            <person name="Cui X."/>
            <person name="Yuan T."/>
            <person name="Jiang B."/>
            <person name="Yang W."/>
            <person name="Lam T.T.-Y."/>
            <person name="Chang Q."/>
            <person name="Ding S."/>
            <person name="Wang X."/>
            <person name="Zhu J."/>
            <person name="Ruan X."/>
            <person name="Zhao L."/>
            <person name="Wei J."/>
            <person name="Que T."/>
            <person name="Du C."/>
            <person name="Cheng J."/>
            <person name="Dai P."/>
            <person name="Han X."/>
            <person name="Huang E."/>
            <person name="Gao Y."/>
            <person name="Liu J."/>
            <person name="Shao H."/>
            <person name="Ye R."/>
            <person name="Li L."/>
            <person name="Wei W."/>
            <person name="Wang X."/>
            <person name="Wang C."/>
            <person name="Huo Q."/>
            <person name="Li W."/>
            <person name="Guo W."/>
            <person name="Chen H."/>
            <person name="Chen S."/>
            <person name="Zhou L."/>
            <person name="Zhou L."/>
            <person name="Ni X."/>
            <person name="Tian J."/>
            <person name="Zhou Y."/>
            <person name="Sheng Y."/>
            <person name="Liu T."/>
            <person name="Pan Y."/>
            <person name="Xia L."/>
            <person name="Li J."/>
            <person name="Zhao F."/>
            <person name="Cao W."/>
        </authorList>
    </citation>
    <scope>NUCLEOTIDE SEQUENCE</scope>
    <source>
        <strain evidence="8">Rmic-2018</strain>
        <tissue evidence="8">Larvae</tissue>
    </source>
</reference>